<reference evidence="1 2" key="1">
    <citation type="submission" date="2020-07" db="EMBL/GenBank/DDBJ databases">
        <title>Genomic Encyclopedia of Type Strains, Phase IV (KMG-V): Genome sequencing to study the core and pangenomes of soil and plant-associated prokaryotes.</title>
        <authorList>
            <person name="Whitman W."/>
        </authorList>
    </citation>
    <scope>NUCLEOTIDE SEQUENCE [LARGE SCALE GENOMIC DNA]</scope>
    <source>
        <strain evidence="1 2">RH2WT43</strain>
    </source>
</reference>
<evidence type="ECO:0000313" key="2">
    <source>
        <dbReference type="Proteomes" id="UP000550401"/>
    </source>
</evidence>
<dbReference type="RefSeq" id="WP_182529038.1">
    <property type="nucleotide sequence ID" value="NZ_JACGXL010000001.1"/>
</dbReference>
<keyword evidence="2" id="KW-1185">Reference proteome</keyword>
<dbReference type="Proteomes" id="UP000550401">
    <property type="component" value="Unassembled WGS sequence"/>
</dbReference>
<name>A0A839EQA6_9GAMM</name>
<evidence type="ECO:0000313" key="1">
    <source>
        <dbReference type="EMBL" id="MBA8885915.1"/>
    </source>
</evidence>
<protein>
    <submittedName>
        <fullName evidence="1">Uncharacterized protein</fullName>
    </submittedName>
</protein>
<comment type="caution">
    <text evidence="1">The sequence shown here is derived from an EMBL/GenBank/DDBJ whole genome shotgun (WGS) entry which is preliminary data.</text>
</comment>
<organism evidence="1 2">
    <name type="scientific">Dokdonella fugitiva</name>
    <dbReference type="NCBI Taxonomy" id="328517"/>
    <lineage>
        <taxon>Bacteria</taxon>
        <taxon>Pseudomonadati</taxon>
        <taxon>Pseudomonadota</taxon>
        <taxon>Gammaproteobacteria</taxon>
        <taxon>Lysobacterales</taxon>
        <taxon>Rhodanobacteraceae</taxon>
        <taxon>Dokdonella</taxon>
    </lineage>
</organism>
<dbReference type="AlphaFoldDB" id="A0A839EQA6"/>
<proteinExistence type="predicted"/>
<gene>
    <name evidence="1" type="ORF">FHW12_000106</name>
</gene>
<accession>A0A839EQA6</accession>
<dbReference type="EMBL" id="JACGXL010000001">
    <property type="protein sequence ID" value="MBA8885915.1"/>
    <property type="molecule type" value="Genomic_DNA"/>
</dbReference>
<sequence>MEGRPDLVAIDHDDYHAEHVGRTPDGRQFILTNPFDPALGDNPGCEFVALYVFDAAGQLIQAKIDSFGPRGSNDDARRRKYAERLASLGDASFERVEVAPFGIERFGLEFGLIARAPEDEDDEWAVEMQPGNYMAFFEPWDSGEYDT</sequence>